<evidence type="ECO:0000256" key="1">
    <source>
        <dbReference type="SAM" id="Phobius"/>
    </source>
</evidence>
<dbReference type="InterPro" id="IPR024623">
    <property type="entry name" value="YtxH"/>
</dbReference>
<name>A0AAE3KUG0_9BACT</name>
<evidence type="ECO:0000313" key="3">
    <source>
        <dbReference type="Proteomes" id="UP001204144"/>
    </source>
</evidence>
<keyword evidence="1" id="KW-0472">Membrane</keyword>
<dbReference type="PANTHER" id="PTHR35792:SF1">
    <property type="entry name" value="SLL0268 PROTEIN"/>
    <property type="match status" value="1"/>
</dbReference>
<gene>
    <name evidence="2" type="ORF">EGI31_21565</name>
</gene>
<protein>
    <submittedName>
        <fullName evidence="2">YtxH domain-containing protein</fullName>
    </submittedName>
</protein>
<dbReference type="Pfam" id="PF12732">
    <property type="entry name" value="YtxH"/>
    <property type="match status" value="1"/>
</dbReference>
<keyword evidence="3" id="KW-1185">Reference proteome</keyword>
<dbReference type="AlphaFoldDB" id="A0AAE3KUG0"/>
<feature type="transmembrane region" description="Helical" evidence="1">
    <location>
        <begin position="6"/>
        <end position="25"/>
    </location>
</feature>
<keyword evidence="1" id="KW-1133">Transmembrane helix</keyword>
<evidence type="ECO:0000313" key="2">
    <source>
        <dbReference type="EMBL" id="MCP9765532.1"/>
    </source>
</evidence>
<sequence length="106" mass="11637">MKSGKVLLGVLAGAAVGAIAGILFAPDKGSRTRKQIMDKSEDYAEGLKEKFEDMTTNLTKKYSNAMQEVDSLVAKGKNKYNQAMHEVDQLVTNGKNKIMDQKNENV</sequence>
<keyword evidence="1" id="KW-0812">Transmembrane</keyword>
<dbReference type="Proteomes" id="UP001204144">
    <property type="component" value="Unassembled WGS sequence"/>
</dbReference>
<reference evidence="2 3" key="1">
    <citation type="submission" date="2018-11" db="EMBL/GenBank/DDBJ databases">
        <title>Novel bacteria species description.</title>
        <authorList>
            <person name="Han J.-H."/>
        </authorList>
    </citation>
    <scope>NUCLEOTIDE SEQUENCE [LARGE SCALE GENOMIC DNA]</scope>
    <source>
        <strain evidence="2 3">KCTC23259</strain>
    </source>
</reference>
<comment type="caution">
    <text evidence="2">The sequence shown here is derived from an EMBL/GenBank/DDBJ whole genome shotgun (WGS) entry which is preliminary data.</text>
</comment>
<organism evidence="2 3">
    <name type="scientific">Lacihabitans soyangensis</name>
    <dbReference type="NCBI Taxonomy" id="869394"/>
    <lineage>
        <taxon>Bacteria</taxon>
        <taxon>Pseudomonadati</taxon>
        <taxon>Bacteroidota</taxon>
        <taxon>Cytophagia</taxon>
        <taxon>Cytophagales</taxon>
        <taxon>Leadbetterellaceae</taxon>
        <taxon>Lacihabitans</taxon>
    </lineage>
</organism>
<accession>A0AAE3KUG0</accession>
<dbReference type="PANTHER" id="PTHR35792">
    <property type="entry name" value="GENERAL STRESS PROTEIN"/>
    <property type="match status" value="1"/>
</dbReference>
<dbReference type="InterPro" id="IPR052928">
    <property type="entry name" value="Desiccation-related_membrane"/>
</dbReference>
<proteinExistence type="predicted"/>
<dbReference type="EMBL" id="RJUF01000184">
    <property type="protein sequence ID" value="MCP9765532.1"/>
    <property type="molecule type" value="Genomic_DNA"/>
</dbReference>